<dbReference type="AlphaFoldDB" id="A0A378PPY1"/>
<dbReference type="InterPro" id="IPR036866">
    <property type="entry name" value="RibonucZ/Hydroxyglut_hydro"/>
</dbReference>
<proteinExistence type="predicted"/>
<dbReference type="Gene3D" id="3.60.15.10">
    <property type="entry name" value="Ribonuclease Z/Hydroxyacylglutathione hydrolase-like"/>
    <property type="match status" value="1"/>
</dbReference>
<protein>
    <recommendedName>
        <fullName evidence="3">MBL fold metallo-hydrolase</fullName>
    </recommendedName>
</protein>
<dbReference type="EMBL" id="UGPZ01000002">
    <property type="protein sequence ID" value="STY90626.1"/>
    <property type="molecule type" value="Genomic_DNA"/>
</dbReference>
<gene>
    <name evidence="1" type="ORF">NCTC9426_00648</name>
</gene>
<accession>A0A378PPY1</accession>
<sequence>MIKVHCLTIGWVQIKIHHQLARFFARPLRVLDVLTDMKWSPKLPIGCWLIEHDEGLILVDTGESSRANDKGYQPW</sequence>
<name>A0A378PPY1_MORBO</name>
<dbReference type="RefSeq" id="WP_220271830.1">
    <property type="nucleotide sequence ID" value="NZ_UGPZ01000002.1"/>
</dbReference>
<reference evidence="1 2" key="1">
    <citation type="submission" date="2018-06" db="EMBL/GenBank/DDBJ databases">
        <authorList>
            <consortium name="Pathogen Informatics"/>
            <person name="Doyle S."/>
        </authorList>
    </citation>
    <scope>NUCLEOTIDE SEQUENCE [LARGE SCALE GENOMIC DNA]</scope>
    <source>
        <strain evidence="1 2">NCTC9426</strain>
    </source>
</reference>
<organism evidence="1 2">
    <name type="scientific">Moraxella bovis</name>
    <dbReference type="NCBI Taxonomy" id="476"/>
    <lineage>
        <taxon>Bacteria</taxon>
        <taxon>Pseudomonadati</taxon>
        <taxon>Pseudomonadota</taxon>
        <taxon>Gammaproteobacteria</taxon>
        <taxon>Moraxellales</taxon>
        <taxon>Moraxellaceae</taxon>
        <taxon>Moraxella</taxon>
    </lineage>
</organism>
<evidence type="ECO:0000313" key="1">
    <source>
        <dbReference type="EMBL" id="STY90626.1"/>
    </source>
</evidence>
<evidence type="ECO:0000313" key="2">
    <source>
        <dbReference type="Proteomes" id="UP000254133"/>
    </source>
</evidence>
<dbReference type="Proteomes" id="UP000254133">
    <property type="component" value="Unassembled WGS sequence"/>
</dbReference>
<evidence type="ECO:0008006" key="3">
    <source>
        <dbReference type="Google" id="ProtNLM"/>
    </source>
</evidence>